<dbReference type="InterPro" id="IPR050924">
    <property type="entry name" value="Peroxiredoxin_BCP/PrxQ"/>
</dbReference>
<evidence type="ECO:0000256" key="10">
    <source>
        <dbReference type="ARBA" id="ARBA00049091"/>
    </source>
</evidence>
<evidence type="ECO:0000256" key="3">
    <source>
        <dbReference type="ARBA" id="ARBA00022559"/>
    </source>
</evidence>
<dbReference type="Pfam" id="PF00578">
    <property type="entry name" value="AhpC-TSA"/>
    <property type="match status" value="1"/>
</dbReference>
<dbReference type="NCBIfam" id="NF006960">
    <property type="entry name" value="PRK09437.1"/>
    <property type="match status" value="1"/>
</dbReference>
<comment type="subunit">
    <text evidence="1">Monomer.</text>
</comment>
<dbReference type="PANTHER" id="PTHR42801">
    <property type="entry name" value="THIOREDOXIN-DEPENDENT PEROXIDE REDUCTASE"/>
    <property type="match status" value="1"/>
</dbReference>
<evidence type="ECO:0000256" key="5">
    <source>
        <dbReference type="ARBA" id="ARBA00023002"/>
    </source>
</evidence>
<dbReference type="SUPFAM" id="SSF52833">
    <property type="entry name" value="Thioredoxin-like"/>
    <property type="match status" value="1"/>
</dbReference>
<sequence>MNTLKEGDQVPAFSAKDQDGNTIELSDYKGKKLIIFFYPKASTPGCTVEACNLRDNYVELQARGFELLGVSADSEKRQTNFRNKYNFPFPLLADEDHTVINVFGVWGAKKFMGRTYDGIHRKTFVIDEAGTVIKVIDKVKTKTHAAQLLD</sequence>
<dbReference type="InterPro" id="IPR024706">
    <property type="entry name" value="Peroxiredoxin_AhpC-typ"/>
</dbReference>
<name>A0A3B0TC91_9ZZZZ</name>
<keyword evidence="5 12" id="KW-0560">Oxidoreductase</keyword>
<evidence type="ECO:0000256" key="4">
    <source>
        <dbReference type="ARBA" id="ARBA00022862"/>
    </source>
</evidence>
<dbReference type="GO" id="GO:0034599">
    <property type="term" value="P:cellular response to oxidative stress"/>
    <property type="evidence" value="ECO:0007669"/>
    <property type="project" value="TreeGrafter"/>
</dbReference>
<gene>
    <name evidence="12" type="ORF">MNBD_BACTEROID03-1265</name>
</gene>
<dbReference type="InterPro" id="IPR000866">
    <property type="entry name" value="AhpC/TSA"/>
</dbReference>
<evidence type="ECO:0000256" key="7">
    <source>
        <dbReference type="ARBA" id="ARBA00023284"/>
    </source>
</evidence>
<dbReference type="FunFam" id="3.40.30.10:FF:000007">
    <property type="entry name" value="Thioredoxin-dependent thiol peroxidase"/>
    <property type="match status" value="1"/>
</dbReference>
<dbReference type="EMBL" id="UOEL01000129">
    <property type="protein sequence ID" value="VAW16055.1"/>
    <property type="molecule type" value="Genomic_DNA"/>
</dbReference>
<dbReference type="PIRSF" id="PIRSF000239">
    <property type="entry name" value="AHPC"/>
    <property type="match status" value="1"/>
</dbReference>
<dbReference type="InterPro" id="IPR013766">
    <property type="entry name" value="Thioredoxin_domain"/>
</dbReference>
<reference evidence="12" key="1">
    <citation type="submission" date="2018-06" db="EMBL/GenBank/DDBJ databases">
        <authorList>
            <person name="Zhirakovskaya E."/>
        </authorList>
    </citation>
    <scope>NUCLEOTIDE SEQUENCE</scope>
</reference>
<dbReference type="EC" id="1.11.1.24" evidence="2"/>
<comment type="catalytic activity">
    <reaction evidence="10">
        <text>a hydroperoxide + [thioredoxin]-dithiol = an alcohol + [thioredoxin]-disulfide + H2O</text>
        <dbReference type="Rhea" id="RHEA:62620"/>
        <dbReference type="Rhea" id="RHEA-COMP:10698"/>
        <dbReference type="Rhea" id="RHEA-COMP:10700"/>
        <dbReference type="ChEBI" id="CHEBI:15377"/>
        <dbReference type="ChEBI" id="CHEBI:29950"/>
        <dbReference type="ChEBI" id="CHEBI:30879"/>
        <dbReference type="ChEBI" id="CHEBI:35924"/>
        <dbReference type="ChEBI" id="CHEBI:50058"/>
        <dbReference type="EC" id="1.11.1.24"/>
    </reaction>
</comment>
<evidence type="ECO:0000256" key="6">
    <source>
        <dbReference type="ARBA" id="ARBA00023157"/>
    </source>
</evidence>
<feature type="domain" description="Thioredoxin" evidence="11">
    <location>
        <begin position="4"/>
        <end position="150"/>
    </location>
</feature>
<keyword evidence="3 12" id="KW-0575">Peroxidase</keyword>
<organism evidence="12">
    <name type="scientific">hydrothermal vent metagenome</name>
    <dbReference type="NCBI Taxonomy" id="652676"/>
    <lineage>
        <taxon>unclassified sequences</taxon>
        <taxon>metagenomes</taxon>
        <taxon>ecological metagenomes</taxon>
    </lineage>
</organism>
<dbReference type="GO" id="GO:0045454">
    <property type="term" value="P:cell redox homeostasis"/>
    <property type="evidence" value="ECO:0007669"/>
    <property type="project" value="TreeGrafter"/>
</dbReference>
<dbReference type="GO" id="GO:0008379">
    <property type="term" value="F:thioredoxin peroxidase activity"/>
    <property type="evidence" value="ECO:0007669"/>
    <property type="project" value="TreeGrafter"/>
</dbReference>
<dbReference type="CDD" id="cd03017">
    <property type="entry name" value="PRX_BCP"/>
    <property type="match status" value="1"/>
</dbReference>
<comment type="similarity">
    <text evidence="9">Belongs to the peroxiredoxin family. BCP/PrxQ subfamily.</text>
</comment>
<dbReference type="AlphaFoldDB" id="A0A3B0TC91"/>
<proteinExistence type="inferred from homology"/>
<dbReference type="Gene3D" id="3.40.30.10">
    <property type="entry name" value="Glutaredoxin"/>
    <property type="match status" value="1"/>
</dbReference>
<evidence type="ECO:0000256" key="9">
    <source>
        <dbReference type="ARBA" id="ARBA00038489"/>
    </source>
</evidence>
<evidence type="ECO:0000256" key="8">
    <source>
        <dbReference type="ARBA" id="ARBA00032824"/>
    </source>
</evidence>
<evidence type="ECO:0000256" key="2">
    <source>
        <dbReference type="ARBA" id="ARBA00013017"/>
    </source>
</evidence>
<keyword evidence="6" id="KW-1015">Disulfide bond</keyword>
<keyword evidence="4" id="KW-0049">Antioxidant</keyword>
<dbReference type="GO" id="GO:0005737">
    <property type="term" value="C:cytoplasm"/>
    <property type="evidence" value="ECO:0007669"/>
    <property type="project" value="TreeGrafter"/>
</dbReference>
<protein>
    <recommendedName>
        <fullName evidence="2">thioredoxin-dependent peroxiredoxin</fullName>
        <ecNumber evidence="2">1.11.1.24</ecNumber>
    </recommendedName>
    <alternativeName>
        <fullName evidence="8">Thioredoxin peroxidase</fullName>
    </alternativeName>
</protein>
<accession>A0A3B0TC91</accession>
<evidence type="ECO:0000256" key="1">
    <source>
        <dbReference type="ARBA" id="ARBA00011245"/>
    </source>
</evidence>
<dbReference type="PANTHER" id="PTHR42801:SF4">
    <property type="entry name" value="AHPC_TSA FAMILY PROTEIN"/>
    <property type="match status" value="1"/>
</dbReference>
<dbReference type="PROSITE" id="PS51352">
    <property type="entry name" value="THIOREDOXIN_2"/>
    <property type="match status" value="1"/>
</dbReference>
<keyword evidence="7" id="KW-0676">Redox-active center</keyword>
<evidence type="ECO:0000313" key="12">
    <source>
        <dbReference type="EMBL" id="VAW16055.1"/>
    </source>
</evidence>
<evidence type="ECO:0000259" key="11">
    <source>
        <dbReference type="PROSITE" id="PS51352"/>
    </source>
</evidence>
<dbReference type="InterPro" id="IPR036249">
    <property type="entry name" value="Thioredoxin-like_sf"/>
</dbReference>